<dbReference type="GO" id="GO:0008234">
    <property type="term" value="F:cysteine-type peptidase activity"/>
    <property type="evidence" value="ECO:0007669"/>
    <property type="project" value="InterPro"/>
</dbReference>
<dbReference type="EMBL" id="FNXT01001141">
    <property type="protein sequence ID" value="SZX72563.1"/>
    <property type="molecule type" value="Genomic_DNA"/>
</dbReference>
<reference evidence="4 5" key="1">
    <citation type="submission" date="2016-10" db="EMBL/GenBank/DDBJ databases">
        <authorList>
            <person name="Cai Z."/>
        </authorList>
    </citation>
    <scope>NUCLEOTIDE SEQUENCE [LARGE SCALE GENOMIC DNA]</scope>
</reference>
<dbReference type="InterPro" id="IPR038765">
    <property type="entry name" value="Papain-like_cys_pep_sf"/>
</dbReference>
<proteinExistence type="predicted"/>
<dbReference type="InterPro" id="IPR000668">
    <property type="entry name" value="Peptidase_C1A_C"/>
</dbReference>
<evidence type="ECO:0000313" key="5">
    <source>
        <dbReference type="Proteomes" id="UP000256970"/>
    </source>
</evidence>
<keyword evidence="2" id="KW-0732">Signal</keyword>
<dbReference type="AlphaFoldDB" id="A0A383W5T9"/>
<protein>
    <recommendedName>
        <fullName evidence="3">Peptidase C1A papain C-terminal domain-containing protein</fullName>
    </recommendedName>
</protein>
<dbReference type="STRING" id="3088.A0A383W5T9"/>
<evidence type="ECO:0000259" key="3">
    <source>
        <dbReference type="SMART" id="SM00645"/>
    </source>
</evidence>
<feature type="repeat" description="RCC1" evidence="1">
    <location>
        <begin position="666"/>
        <end position="722"/>
    </location>
</feature>
<evidence type="ECO:0000313" key="4">
    <source>
        <dbReference type="EMBL" id="SZX72563.1"/>
    </source>
</evidence>
<dbReference type="PANTHER" id="PTHR45982:SF1">
    <property type="entry name" value="REGULATOR OF CHROMOSOME CONDENSATION"/>
    <property type="match status" value="1"/>
</dbReference>
<dbReference type="GO" id="GO:0005085">
    <property type="term" value="F:guanyl-nucleotide exchange factor activity"/>
    <property type="evidence" value="ECO:0007669"/>
    <property type="project" value="TreeGrafter"/>
</dbReference>
<keyword evidence="5" id="KW-1185">Reference proteome</keyword>
<dbReference type="SUPFAM" id="SSF50985">
    <property type="entry name" value="RCC1/BLIP-II"/>
    <property type="match status" value="2"/>
</dbReference>
<dbReference type="GO" id="GO:0006508">
    <property type="term" value="P:proteolysis"/>
    <property type="evidence" value="ECO:0007669"/>
    <property type="project" value="InterPro"/>
</dbReference>
<dbReference type="Gene3D" id="2.130.10.30">
    <property type="entry name" value="Regulator of chromosome condensation 1/beta-lactamase-inhibitor protein II"/>
    <property type="match status" value="2"/>
</dbReference>
<feature type="repeat" description="RCC1" evidence="1">
    <location>
        <begin position="541"/>
        <end position="593"/>
    </location>
</feature>
<dbReference type="PROSITE" id="PS51257">
    <property type="entry name" value="PROKAR_LIPOPROTEIN"/>
    <property type="match status" value="1"/>
</dbReference>
<dbReference type="Pfam" id="PF00415">
    <property type="entry name" value="RCC1"/>
    <property type="match status" value="1"/>
</dbReference>
<gene>
    <name evidence="4" type="ORF">BQ4739_LOCUS12730</name>
</gene>
<dbReference type="SMART" id="SM00645">
    <property type="entry name" value="Pept_C1"/>
    <property type="match status" value="1"/>
</dbReference>
<dbReference type="Proteomes" id="UP000256970">
    <property type="component" value="Unassembled WGS sequence"/>
</dbReference>
<sequence>MSRSRLWLGAVLVVSCTAACVCTAHEAATQPAAPLSQQQAQAPGTPHRLLLQAPNYRAGLLYAEKGLRSPPNATRRGYRYSRSRKQLVTNLGASGNMTRLTQAACGKLGLASPECIDVLLLTLTPAAYSSNNTKDTPGGQAFISPAKSQGICSACVGFAITAAAEAAINVYKQQSWDKLSLSEQDLSFCKAYPRINCDTGGDYDSMVRYINEGGVLSVAYGGSALTSMPKMKEQIMLAGGVFTSMAMSKAAFGAFSNNITADNGVFNFTEDPRRLNPGNIIMHAVFCYGWWDNPANLDDGYWLCKNSWSSAWGLHGSFKVAYGVACIMQPDYTFALQFGPASAAERSAAASNRLLPSIANDPAHRDCVIYKPQQPQRLAKLADELTTMAVTYTQAQLGAGDILASIVASNLHLKRNMSAASKGPFTICGAAARLIKAAQLSSPSPPPGFHSNCSNPDSQRVIQHVDFGRDHTCVLLCNGSIECAGANIEGQLGTGQAPDNADHTLLAPATVLPVAQQSRGNSVIGCGWWYTCVVAGLPAGNKVFCVGEGYLGKLGNNEAAGSVSPVEVQGLKQSSAIVQLAVGFDNACVLYAAGSVQCWGAGFPGTATDVAGITKATALAVGLFEACAILQDRTVSCWEGDVIDVAAGEYHVCALVSSSGGSGAVGDVFCWGADEFGQLGQGYANGTWDAPGGSMVPLRVKGLRNATAIFGGFDSMCAVLLSRKVMCWGANDYGMLGIGGSTVEPAFVPKAMQGVFA</sequence>
<evidence type="ECO:0000256" key="1">
    <source>
        <dbReference type="PROSITE-ProRule" id="PRU00235"/>
    </source>
</evidence>
<dbReference type="Pfam" id="PF00112">
    <property type="entry name" value="Peptidase_C1"/>
    <property type="match status" value="1"/>
</dbReference>
<name>A0A383W5T9_TETOB</name>
<dbReference type="Gene3D" id="3.90.70.10">
    <property type="entry name" value="Cysteine proteinases"/>
    <property type="match status" value="2"/>
</dbReference>
<dbReference type="GO" id="GO:0005737">
    <property type="term" value="C:cytoplasm"/>
    <property type="evidence" value="ECO:0007669"/>
    <property type="project" value="TreeGrafter"/>
</dbReference>
<dbReference type="InterPro" id="IPR051553">
    <property type="entry name" value="Ran_GTPase-activating"/>
</dbReference>
<feature type="chain" id="PRO_5016615955" description="Peptidase C1A papain C-terminal domain-containing protein" evidence="2">
    <location>
        <begin position="19"/>
        <end position="757"/>
    </location>
</feature>
<feature type="signal peptide" evidence="2">
    <location>
        <begin position="1"/>
        <end position="18"/>
    </location>
</feature>
<dbReference type="InterPro" id="IPR000408">
    <property type="entry name" value="Reg_chr_condens"/>
</dbReference>
<dbReference type="SUPFAM" id="SSF54001">
    <property type="entry name" value="Cysteine proteinases"/>
    <property type="match status" value="1"/>
</dbReference>
<feature type="domain" description="Peptidase C1A papain C-terminal" evidence="3">
    <location>
        <begin position="127"/>
        <end position="336"/>
    </location>
</feature>
<dbReference type="InterPro" id="IPR009091">
    <property type="entry name" value="RCC1/BLIP-II"/>
</dbReference>
<organism evidence="4 5">
    <name type="scientific">Tetradesmus obliquus</name>
    <name type="common">Green alga</name>
    <name type="synonym">Acutodesmus obliquus</name>
    <dbReference type="NCBI Taxonomy" id="3088"/>
    <lineage>
        <taxon>Eukaryota</taxon>
        <taxon>Viridiplantae</taxon>
        <taxon>Chlorophyta</taxon>
        <taxon>core chlorophytes</taxon>
        <taxon>Chlorophyceae</taxon>
        <taxon>CS clade</taxon>
        <taxon>Sphaeropleales</taxon>
        <taxon>Scenedesmaceae</taxon>
        <taxon>Tetradesmus</taxon>
    </lineage>
</organism>
<dbReference type="PANTHER" id="PTHR45982">
    <property type="entry name" value="REGULATOR OF CHROMOSOME CONDENSATION"/>
    <property type="match status" value="1"/>
</dbReference>
<dbReference type="PROSITE" id="PS50012">
    <property type="entry name" value="RCC1_3"/>
    <property type="match status" value="2"/>
</dbReference>
<evidence type="ECO:0000256" key="2">
    <source>
        <dbReference type="SAM" id="SignalP"/>
    </source>
</evidence>
<accession>A0A383W5T9</accession>